<protein>
    <submittedName>
        <fullName evidence="5">Multiple organellar RNA editing factor 8, chloroplastic/mitochondrial</fullName>
    </submittedName>
</protein>
<accession>A0A438J4C9</accession>
<proteinExistence type="predicted"/>
<dbReference type="InterPro" id="IPR054059">
    <property type="entry name" value="MORF/ORRM1/DAG-like_MORF"/>
</dbReference>
<gene>
    <name evidence="5" type="primary">MORF8_0</name>
    <name evidence="5" type="ORF">CK203_021647</name>
</gene>
<comment type="caution">
    <text evidence="5">The sequence shown here is derived from an EMBL/GenBank/DDBJ whole genome shotgun (WGS) entry which is preliminary data.</text>
</comment>
<feature type="compositionally biased region" description="Basic and acidic residues" evidence="3">
    <location>
        <begin position="247"/>
        <end position="273"/>
    </location>
</feature>
<organism evidence="5 6">
    <name type="scientific">Vitis vinifera</name>
    <name type="common">Grape</name>
    <dbReference type="NCBI Taxonomy" id="29760"/>
    <lineage>
        <taxon>Eukaryota</taxon>
        <taxon>Viridiplantae</taxon>
        <taxon>Streptophyta</taxon>
        <taxon>Embryophyta</taxon>
        <taxon>Tracheophyta</taxon>
        <taxon>Spermatophyta</taxon>
        <taxon>Magnoliopsida</taxon>
        <taxon>eudicotyledons</taxon>
        <taxon>Gunneridae</taxon>
        <taxon>Pentapetalae</taxon>
        <taxon>rosids</taxon>
        <taxon>Vitales</taxon>
        <taxon>Vitaceae</taxon>
        <taxon>Viteae</taxon>
        <taxon>Vitis</taxon>
    </lineage>
</organism>
<keyword evidence="1" id="KW-0507">mRNA processing</keyword>
<evidence type="ECO:0000256" key="3">
    <source>
        <dbReference type="SAM" id="MobiDB-lite"/>
    </source>
</evidence>
<feature type="region of interest" description="Disordered" evidence="3">
    <location>
        <begin position="60"/>
        <end position="85"/>
    </location>
</feature>
<dbReference type="EMBL" id="QGNW01000063">
    <property type="protein sequence ID" value="RVX03827.1"/>
    <property type="molecule type" value="Genomic_DNA"/>
</dbReference>
<evidence type="ECO:0000313" key="6">
    <source>
        <dbReference type="Proteomes" id="UP000288805"/>
    </source>
</evidence>
<evidence type="ECO:0000259" key="4">
    <source>
        <dbReference type="Pfam" id="PF21864"/>
    </source>
</evidence>
<dbReference type="Pfam" id="PF21864">
    <property type="entry name" value="MORF_dom"/>
    <property type="match status" value="1"/>
</dbReference>
<sequence length="482" mass="51122">MATLTRCLARSLPAFSSLISRSTTSLSLSTASCSTFSLLRLRPLSAAAVSVLRHLPQSTSARSFSTRQTSSSLNDPNPNWSNRPPKETILLDGCDFEHWLVVMEKPEGDPTRDEIIDSYIKTLAMIVGSEEEARMKIYSVSTRCYFAFGALVSEELSLKIKELPRVRWVLPDSYLDVKNKDYGGMIIVGFWMRFFPSAVRIVLSTPVHGGFPTFPVRTPWEPFIDGKAVPYDPKYHEEWIRNNARANERNRRNDRPRNFDRSRNFERRRENMQNRDFQAPMQNSPPNMGGGPPPNMGGGPPPNMGGGPPPNMGGGPPPNMGGGPPPNMGMGGGPPSNNFGGPQNNFRGGPPNNYGGAPPSNYGGGAPPSNYGGGAPPGNYGGGAPPSNYGGGTPPSNIGGGAPPSNYGGGAPPSNYGGGAPPSNYGGGAPPSNYGGGAPPNNYGGGMPQSNFGGGMPPNNAGGNASQQQWWNADQQPGRNSQ</sequence>
<dbReference type="InterPro" id="IPR039206">
    <property type="entry name" value="MORF/ORRM1/DAG-like"/>
</dbReference>
<name>A0A438J4C9_VITVI</name>
<evidence type="ECO:0000256" key="1">
    <source>
        <dbReference type="ARBA" id="ARBA00022664"/>
    </source>
</evidence>
<reference evidence="5 6" key="1">
    <citation type="journal article" date="2018" name="PLoS Genet.">
        <title>Population sequencing reveals clonal diversity and ancestral inbreeding in the grapevine cultivar Chardonnay.</title>
        <authorList>
            <person name="Roach M.J."/>
            <person name="Johnson D.L."/>
            <person name="Bohlmann J."/>
            <person name="van Vuuren H.J."/>
            <person name="Jones S.J."/>
            <person name="Pretorius I.S."/>
            <person name="Schmidt S.A."/>
            <person name="Borneman A.R."/>
        </authorList>
    </citation>
    <scope>NUCLEOTIDE SEQUENCE [LARGE SCALE GENOMIC DNA]</scope>
    <source>
        <strain evidence="6">cv. Chardonnay</strain>
        <tissue evidence="5">Leaf</tissue>
    </source>
</reference>
<feature type="region of interest" description="Disordered" evidence="3">
    <location>
        <begin position="247"/>
        <end position="482"/>
    </location>
</feature>
<dbReference type="Proteomes" id="UP000288805">
    <property type="component" value="Unassembled WGS sequence"/>
</dbReference>
<feature type="compositionally biased region" description="Gly residues" evidence="3">
    <location>
        <begin position="362"/>
        <end position="456"/>
    </location>
</feature>
<dbReference type="AlphaFoldDB" id="A0A438J4C9"/>
<evidence type="ECO:0000256" key="2">
    <source>
        <dbReference type="ARBA" id="ARBA00022946"/>
    </source>
</evidence>
<feature type="domain" description="MORF/ORRM1/DAG-like MORF" evidence="4">
    <location>
        <begin position="96"/>
        <end position="184"/>
    </location>
</feature>
<dbReference type="GO" id="GO:0006397">
    <property type="term" value="P:mRNA processing"/>
    <property type="evidence" value="ECO:0007669"/>
    <property type="project" value="UniProtKB-KW"/>
</dbReference>
<feature type="compositionally biased region" description="Polar residues" evidence="3">
    <location>
        <begin position="60"/>
        <end position="82"/>
    </location>
</feature>
<dbReference type="PANTHER" id="PTHR31346:SF4">
    <property type="entry name" value="MULTIPLE ORGANELLAR RNA EDITING FACTOR 8, CHLOROPLASTIC_MITOCHONDRIAL"/>
    <property type="match status" value="1"/>
</dbReference>
<feature type="compositionally biased region" description="Low complexity" evidence="3">
    <location>
        <begin position="335"/>
        <end position="361"/>
    </location>
</feature>
<feature type="compositionally biased region" description="Polar residues" evidence="3">
    <location>
        <begin position="466"/>
        <end position="482"/>
    </location>
</feature>
<dbReference type="GO" id="GO:0016554">
    <property type="term" value="P:cytidine to uridine editing"/>
    <property type="evidence" value="ECO:0007669"/>
    <property type="project" value="InterPro"/>
</dbReference>
<dbReference type="PANTHER" id="PTHR31346">
    <property type="entry name" value="MULTIPLE ORGANELLAR RNA EDITING FACTOR 2, CHLOROPLASTIC-RELATED-RELATED"/>
    <property type="match status" value="1"/>
</dbReference>
<evidence type="ECO:0000313" key="5">
    <source>
        <dbReference type="EMBL" id="RVX03827.1"/>
    </source>
</evidence>
<feature type="compositionally biased region" description="Pro residues" evidence="3">
    <location>
        <begin position="291"/>
        <end position="327"/>
    </location>
</feature>
<dbReference type="PROSITE" id="PS51257">
    <property type="entry name" value="PROKAR_LIPOPROTEIN"/>
    <property type="match status" value="1"/>
</dbReference>
<keyword evidence="2" id="KW-0809">Transit peptide</keyword>